<organism evidence="5 6">
    <name type="scientific">Streptosporangium jomthongense</name>
    <dbReference type="NCBI Taxonomy" id="1193683"/>
    <lineage>
        <taxon>Bacteria</taxon>
        <taxon>Bacillati</taxon>
        <taxon>Actinomycetota</taxon>
        <taxon>Actinomycetes</taxon>
        <taxon>Streptosporangiales</taxon>
        <taxon>Streptosporangiaceae</taxon>
        <taxon>Streptosporangium</taxon>
    </lineage>
</organism>
<dbReference type="InterPro" id="IPR027417">
    <property type="entry name" value="P-loop_NTPase"/>
</dbReference>
<dbReference type="Pfam" id="PF03704">
    <property type="entry name" value="BTAD"/>
    <property type="match status" value="1"/>
</dbReference>
<dbReference type="Pfam" id="PF00486">
    <property type="entry name" value="Trans_reg_C"/>
    <property type="match status" value="1"/>
</dbReference>
<gene>
    <name evidence="5" type="ORF">ACFOYY_24640</name>
</gene>
<evidence type="ECO:0000313" key="6">
    <source>
        <dbReference type="Proteomes" id="UP001595698"/>
    </source>
</evidence>
<keyword evidence="6" id="KW-1185">Reference proteome</keyword>
<protein>
    <submittedName>
        <fullName evidence="5">BTAD domain-containing putative transcriptional regulator</fullName>
    </submittedName>
</protein>
<evidence type="ECO:0000256" key="1">
    <source>
        <dbReference type="ARBA" id="ARBA00005820"/>
    </source>
</evidence>
<evidence type="ECO:0000256" key="2">
    <source>
        <dbReference type="ARBA" id="ARBA00023125"/>
    </source>
</evidence>
<dbReference type="InterPro" id="IPR011990">
    <property type="entry name" value="TPR-like_helical_dom_sf"/>
</dbReference>
<evidence type="ECO:0000256" key="3">
    <source>
        <dbReference type="PROSITE-ProRule" id="PRU01091"/>
    </source>
</evidence>
<sequence>MWFGLLGATEIRDAEGGPVPVGGPRTRALLALLALDAGRVVTVERLIDGLYGQETRGNAANALQAQVSRLRRLLGHAGTVEFTPAGYRLAVSPQKVDVHRFEALAVRGRRALEEGDAPRAAGLLREALALWRGPALSDVDGAPFARGQAVRLEELRLSAVEERVEAELAMGGHRALVAELTGLVAAHPLRERLRGQLMRALYGGGRQAEALAVYEEARGLLAEELGADPSAELAATHLAVLRADLSLLSGPVVPAAPERHALTAQLTSFVGRGRELERVGALLERARLVTVTGPGGAGKTRLAVEVATRHPGEVRFVDLAPLSRDAEVPQAVFDALGLREAWLTPGLGRPGGDAVERMVAALAARSVLLIFDNCEHLVEAVAALAGRLLGACPRLRVLATSREALGITGESLCPIPALAVPPRGTPAREMPGYPAVELFADRAAAVLPGFTVGEDNAEAVGRICRALDGQPLAIELAAARLRSLPVGEVAARLDDLFGLLSRGSRTAQPRHRTLRAVVEWSWDLLGAEERALAGRLTVFAGGATLEAIRAVCGLPDGGTVEALTGLVDKSLVEVSGTRYRMLNTIRAFCAERLAEAGETRRTRRAHAEYFLGLAVRVEPRLITAEQLECLAALDAERDNLHAALRHATEAGEAERGTALRLLARLTTYWWLRGLRSQGAARAEELLRGIGPHPPEGLEEEYTVGVLSIASGGPRGEFDAHLGNAVATMLAGGRPPRQPFMTMLLGMAMGIPEAHTANLDDRWYGLVGTDPWSRALNHLGEGLVAAYTGRLGEAEDSLSAALAGFRAVGERWGTSVALSELAKLASWRGEAERAWALCDEALRTARELGAEEDVAGTLCQRAGVRLQTGDLRGAAEDAERAAVLARRTGASEVFALTRHVLSTVARARGETARARSLAEEALAGCPSGWFGGEEARATIMIGLGLTAEAEGVAGEALAWYRRALASTADLHNVTMTALVVELMSGVALLEGDPARAALLLGAGTAVRGTASAGDVDVVRLAGAARRALGDRAYEEAYGQGARMTREEALAMTGAGVSGEPA</sequence>
<dbReference type="InterPro" id="IPR001867">
    <property type="entry name" value="OmpR/PhoB-type_DNA-bd"/>
</dbReference>
<dbReference type="SMART" id="SM01043">
    <property type="entry name" value="BTAD"/>
    <property type="match status" value="1"/>
</dbReference>
<evidence type="ECO:0000259" key="4">
    <source>
        <dbReference type="PROSITE" id="PS51755"/>
    </source>
</evidence>
<comment type="similarity">
    <text evidence="1">Belongs to the AfsR/DnrI/RedD regulatory family.</text>
</comment>
<dbReference type="Proteomes" id="UP001595698">
    <property type="component" value="Unassembled WGS sequence"/>
</dbReference>
<dbReference type="CDD" id="cd15831">
    <property type="entry name" value="BTAD"/>
    <property type="match status" value="1"/>
</dbReference>
<dbReference type="InterPro" id="IPR005158">
    <property type="entry name" value="BTAD"/>
</dbReference>
<comment type="caution">
    <text evidence="5">The sequence shown here is derived from an EMBL/GenBank/DDBJ whole genome shotgun (WGS) entry which is preliminary data.</text>
</comment>
<accession>A0ABV8F3T0</accession>
<feature type="DNA-binding region" description="OmpR/PhoB-type" evidence="3">
    <location>
        <begin position="1"/>
        <end position="91"/>
    </location>
</feature>
<dbReference type="SUPFAM" id="SSF52540">
    <property type="entry name" value="P-loop containing nucleoside triphosphate hydrolases"/>
    <property type="match status" value="1"/>
</dbReference>
<dbReference type="Gene3D" id="1.25.40.10">
    <property type="entry name" value="Tetratricopeptide repeat domain"/>
    <property type="match status" value="2"/>
</dbReference>
<dbReference type="InterPro" id="IPR036388">
    <property type="entry name" value="WH-like_DNA-bd_sf"/>
</dbReference>
<evidence type="ECO:0000313" key="5">
    <source>
        <dbReference type="EMBL" id="MFC3983339.1"/>
    </source>
</evidence>
<dbReference type="SUPFAM" id="SSF46894">
    <property type="entry name" value="C-terminal effector domain of the bipartite response regulators"/>
    <property type="match status" value="1"/>
</dbReference>
<dbReference type="InterPro" id="IPR016032">
    <property type="entry name" value="Sig_transdc_resp-reg_C-effctor"/>
</dbReference>
<feature type="domain" description="OmpR/PhoB-type" evidence="4">
    <location>
        <begin position="1"/>
        <end position="91"/>
    </location>
</feature>
<reference evidence="6" key="1">
    <citation type="journal article" date="2019" name="Int. J. Syst. Evol. Microbiol.">
        <title>The Global Catalogue of Microorganisms (GCM) 10K type strain sequencing project: providing services to taxonomists for standard genome sequencing and annotation.</title>
        <authorList>
            <consortium name="The Broad Institute Genomics Platform"/>
            <consortium name="The Broad Institute Genome Sequencing Center for Infectious Disease"/>
            <person name="Wu L."/>
            <person name="Ma J."/>
        </authorList>
    </citation>
    <scope>NUCLEOTIDE SEQUENCE [LARGE SCALE GENOMIC DNA]</scope>
    <source>
        <strain evidence="6">TBRC 7912</strain>
    </source>
</reference>
<dbReference type="PROSITE" id="PS51755">
    <property type="entry name" value="OMPR_PHOB"/>
    <property type="match status" value="1"/>
</dbReference>
<dbReference type="PANTHER" id="PTHR47691:SF3">
    <property type="entry name" value="HTH-TYPE TRANSCRIPTIONAL REGULATOR RV0890C-RELATED"/>
    <property type="match status" value="1"/>
</dbReference>
<dbReference type="InterPro" id="IPR058852">
    <property type="entry name" value="HTH_77"/>
</dbReference>
<dbReference type="InterPro" id="IPR041664">
    <property type="entry name" value="AAA_16"/>
</dbReference>
<dbReference type="SUPFAM" id="SSF48452">
    <property type="entry name" value="TPR-like"/>
    <property type="match status" value="3"/>
</dbReference>
<dbReference type="Gene3D" id="1.10.10.10">
    <property type="entry name" value="Winged helix-like DNA-binding domain superfamily/Winged helix DNA-binding domain"/>
    <property type="match status" value="1"/>
</dbReference>
<dbReference type="SMART" id="SM00862">
    <property type="entry name" value="Trans_reg_C"/>
    <property type="match status" value="1"/>
</dbReference>
<keyword evidence="2 3" id="KW-0238">DNA-binding</keyword>
<dbReference type="RefSeq" id="WP_386192433.1">
    <property type="nucleotide sequence ID" value="NZ_JBHSBC010000024.1"/>
</dbReference>
<dbReference type="PANTHER" id="PTHR47691">
    <property type="entry name" value="REGULATOR-RELATED"/>
    <property type="match status" value="1"/>
</dbReference>
<dbReference type="Pfam" id="PF13191">
    <property type="entry name" value="AAA_16"/>
    <property type="match status" value="1"/>
</dbReference>
<dbReference type="EMBL" id="JBHSBC010000024">
    <property type="protein sequence ID" value="MFC3983339.1"/>
    <property type="molecule type" value="Genomic_DNA"/>
</dbReference>
<dbReference type="Pfam" id="PF25872">
    <property type="entry name" value="HTH_77"/>
    <property type="match status" value="1"/>
</dbReference>
<name>A0ABV8F3T0_9ACTN</name>
<proteinExistence type="inferred from homology"/>